<dbReference type="GO" id="GO:0030639">
    <property type="term" value="P:polyketide biosynthetic process"/>
    <property type="evidence" value="ECO:0007669"/>
    <property type="project" value="TreeGrafter"/>
</dbReference>
<reference evidence="6" key="1">
    <citation type="submission" date="2009-08" db="EMBL/GenBank/DDBJ databases">
        <title>Molecular characterization of senescence-related genes from Gladiolus.</title>
        <authorList>
            <person name="Azeez A."/>
            <person name="Sane A.P."/>
            <person name="Nath P."/>
        </authorList>
    </citation>
    <scope>NUCLEOTIDE SEQUENCE</scope>
</reference>
<dbReference type="CDD" id="cd00831">
    <property type="entry name" value="CHS_like"/>
    <property type="match status" value="1"/>
</dbReference>
<dbReference type="InterPro" id="IPR011141">
    <property type="entry name" value="Polyketide_synthase_type-III"/>
</dbReference>
<proteinExistence type="evidence at transcript level"/>
<feature type="domain" description="Chalcone/stilbene synthase C-terminal" evidence="5">
    <location>
        <begin position="243"/>
        <end position="393"/>
    </location>
</feature>
<evidence type="ECO:0000256" key="2">
    <source>
        <dbReference type="PIRSR" id="PIRSR000451-1"/>
    </source>
</evidence>
<dbReference type="Pfam" id="PF00195">
    <property type="entry name" value="Chal_sti_synt_N"/>
    <property type="match status" value="1"/>
</dbReference>
<dbReference type="InterPro" id="IPR016039">
    <property type="entry name" value="Thiolase-like"/>
</dbReference>
<evidence type="ECO:0000313" key="6">
    <source>
        <dbReference type="EMBL" id="ADM18303.1"/>
    </source>
</evidence>
<dbReference type="GO" id="GO:0009813">
    <property type="term" value="P:flavonoid biosynthetic process"/>
    <property type="evidence" value="ECO:0007669"/>
    <property type="project" value="UniProtKB-ARBA"/>
</dbReference>
<dbReference type="FunFam" id="3.40.47.10:FF:000014">
    <property type="entry name" value="Chalcone synthase 1"/>
    <property type="match status" value="1"/>
</dbReference>
<comment type="similarity">
    <text evidence="1 3">Belongs to the thiolase-like superfamily. Chalcone/stilbene synthases family.</text>
</comment>
<evidence type="ECO:0000259" key="5">
    <source>
        <dbReference type="Pfam" id="PF02797"/>
    </source>
</evidence>
<dbReference type="InterPro" id="IPR012328">
    <property type="entry name" value="Chalcone/stilbene_synt_C"/>
</dbReference>
<dbReference type="AlphaFoldDB" id="G3BGS8"/>
<name>G3BGS8_9ASPA</name>
<dbReference type="InterPro" id="IPR001099">
    <property type="entry name" value="Chalcone/stilbene_synt_N"/>
</dbReference>
<feature type="domain" description="Chalcone/stilbene synthase N-terminal" evidence="4">
    <location>
        <begin position="8"/>
        <end position="232"/>
    </location>
</feature>
<dbReference type="Gene3D" id="3.40.47.10">
    <property type="match status" value="2"/>
</dbReference>
<dbReference type="Pfam" id="PF02797">
    <property type="entry name" value="Chal_sti_synt_C"/>
    <property type="match status" value="1"/>
</dbReference>
<dbReference type="GO" id="GO:0016747">
    <property type="term" value="F:acyltransferase activity, transferring groups other than amino-acyl groups"/>
    <property type="evidence" value="ECO:0007669"/>
    <property type="project" value="InterPro"/>
</dbReference>
<dbReference type="EMBL" id="GQ495896">
    <property type="protein sequence ID" value="ADM18303.1"/>
    <property type="molecule type" value="mRNA"/>
</dbReference>
<dbReference type="FunFam" id="3.40.47.10:FF:000025">
    <property type="entry name" value="Chalcone synthase 2"/>
    <property type="match status" value="1"/>
</dbReference>
<sequence length="395" mass="43087">MANSVVDAIRKAQRATGPATIMAIGVANPPNAVDQSTYADYYFRVTNSEDAVKPEFKEKFNRICNATMIKKRYFFHDEEFLKNNPNLSHFTAASLNTRQDISIVEAPKLGAEAAEKAIKEWGQPKSKITHLIYCSCAGIDMPGADFRLVRLLGLPLSVGRHCVSMQGCFAGGTALRLAKDLAENNKGARVLLVCSELSVIFCRGPDEAHVDNAVGQALFGDGAAAVIVGSDPIADVEKPIFEMLAARQTILPDSGDVIQLHLREEGLTFNLSKENPDIIANHIEECVSDLLAPIGMLPEDLNSMFWVPHPGGRAILDKAEDKLKLEPSKFLTSRHVLAEYGNMVSACVFFVLDEMRRRSVDGGRKTTGEGLEWGMLLTFGPGITVESMLLHSVAI</sequence>
<evidence type="ECO:0000256" key="3">
    <source>
        <dbReference type="RuleBase" id="RU003633"/>
    </source>
</evidence>
<evidence type="ECO:0000259" key="4">
    <source>
        <dbReference type="Pfam" id="PF00195"/>
    </source>
</evidence>
<keyword evidence="3" id="KW-0808">Transferase</keyword>
<keyword evidence="3" id="KW-0012">Acyltransferase</keyword>
<dbReference type="SUPFAM" id="SSF53901">
    <property type="entry name" value="Thiolase-like"/>
    <property type="match status" value="2"/>
</dbReference>
<evidence type="ECO:0000256" key="1">
    <source>
        <dbReference type="ARBA" id="ARBA00005531"/>
    </source>
</evidence>
<feature type="active site" description="Acyl-thioester intermediate" evidence="2">
    <location>
        <position position="168"/>
    </location>
</feature>
<accession>G3BGS8</accession>
<organism evidence="6">
    <name type="scientific">Gladiolus grandiflorus</name>
    <dbReference type="NCBI Taxonomy" id="378406"/>
    <lineage>
        <taxon>Eukaryota</taxon>
        <taxon>Viridiplantae</taxon>
        <taxon>Streptophyta</taxon>
        <taxon>Embryophyta</taxon>
        <taxon>Tracheophyta</taxon>
        <taxon>Spermatophyta</taxon>
        <taxon>Magnoliopsida</taxon>
        <taxon>Liliopsida</taxon>
        <taxon>Asparagales</taxon>
        <taxon>Iridaceae</taxon>
        <taxon>Crocoideae</taxon>
        <taxon>Gladioleae</taxon>
        <taxon>Gladiolus</taxon>
    </lineage>
</organism>
<dbReference type="PANTHER" id="PTHR11877">
    <property type="entry name" value="HYDROXYMETHYLGLUTARYL-COA SYNTHASE"/>
    <property type="match status" value="1"/>
</dbReference>
<protein>
    <submittedName>
        <fullName evidence="6">Chalcone synthase 1</fullName>
    </submittedName>
</protein>
<dbReference type="PANTHER" id="PTHR11877:SF80">
    <property type="entry name" value="CHALCONE SYNTHASE 1"/>
    <property type="match status" value="1"/>
</dbReference>
<dbReference type="PIRSF" id="PIRSF000451">
    <property type="entry name" value="PKS_III"/>
    <property type="match status" value="1"/>
</dbReference>